<evidence type="ECO:0000313" key="2">
    <source>
        <dbReference type="EMBL" id="RHG67109.1"/>
    </source>
</evidence>
<dbReference type="EMBL" id="JAPDVH010000001">
    <property type="protein sequence ID" value="MCW4154072.1"/>
    <property type="molecule type" value="Genomic_DNA"/>
</dbReference>
<organism evidence="1 4">
    <name type="scientific">Segatella copri</name>
    <dbReference type="NCBI Taxonomy" id="165179"/>
    <lineage>
        <taxon>Bacteria</taxon>
        <taxon>Pseudomonadati</taxon>
        <taxon>Bacteroidota</taxon>
        <taxon>Bacteroidia</taxon>
        <taxon>Bacteroidales</taxon>
        <taxon>Prevotellaceae</taxon>
        <taxon>Segatella</taxon>
    </lineage>
</organism>
<proteinExistence type="predicted"/>
<evidence type="ECO:0000313" key="4">
    <source>
        <dbReference type="Proteomes" id="UP001209168"/>
    </source>
</evidence>
<evidence type="ECO:0000313" key="3">
    <source>
        <dbReference type="Proteomes" id="UP000286501"/>
    </source>
</evidence>
<dbReference type="AlphaFoldDB" id="A0A3R6H7D7"/>
<reference evidence="1" key="2">
    <citation type="submission" date="2022-11" db="EMBL/GenBank/DDBJ databases">
        <title>Genomic repertoires linked with pathogenic potency of arthritogenic Prevotella copri isolated from the gut of rheumatoid arthritis patients.</title>
        <authorList>
            <person name="Nii T."/>
            <person name="Maeda Y."/>
            <person name="Motooka D."/>
            <person name="Naito M."/>
            <person name="Matsumoto Y."/>
            <person name="Ogawa T."/>
            <person name="Oguro-Igashira E."/>
            <person name="Kishikawa T."/>
            <person name="Yamashita M."/>
            <person name="Koizumi S."/>
            <person name="Kurakawa T."/>
            <person name="Okumura R."/>
            <person name="Kayama H."/>
            <person name="Murakami M."/>
            <person name="Sakaguchi T."/>
            <person name="Das B."/>
            <person name="Nakamura S."/>
            <person name="Okada Y."/>
            <person name="Kumanogoh A."/>
            <person name="Takeda K."/>
        </authorList>
    </citation>
    <scope>NUCLEOTIDE SEQUENCE</scope>
    <source>
        <strain evidence="1">H012_8</strain>
    </source>
</reference>
<accession>A0A3R6H7D7</accession>
<gene>
    <name evidence="2" type="ORF">DW250_05490</name>
    <name evidence="1" type="ORF">ONT23_00655</name>
</gene>
<reference evidence="2 3" key="1">
    <citation type="submission" date="2018-08" db="EMBL/GenBank/DDBJ databases">
        <title>A genome reference for cultivated species of the human gut microbiota.</title>
        <authorList>
            <person name="Zou Y."/>
            <person name="Xue W."/>
            <person name="Luo G."/>
        </authorList>
    </citation>
    <scope>NUCLEOTIDE SEQUENCE [LARGE SCALE GENOMIC DNA]</scope>
    <source>
        <strain evidence="2 3">AM22-1</strain>
    </source>
</reference>
<evidence type="ECO:0000313" key="1">
    <source>
        <dbReference type="EMBL" id="MCW4154072.1"/>
    </source>
</evidence>
<sequence length="88" mass="9669">MKQTVNVSNKAEVVAAVTSDFDGGYNYFEGDIRKGNLRAHVVNCFYGNKLRIQITYWEDGKSVAVETASTCSTAKGIVSKVSKFLNVK</sequence>
<dbReference type="EMBL" id="QRIN01000016">
    <property type="protein sequence ID" value="RHG67109.1"/>
    <property type="molecule type" value="Genomic_DNA"/>
</dbReference>
<comment type="caution">
    <text evidence="1">The sequence shown here is derived from an EMBL/GenBank/DDBJ whole genome shotgun (WGS) entry which is preliminary data.</text>
</comment>
<dbReference type="Proteomes" id="UP000286501">
    <property type="component" value="Unassembled WGS sequence"/>
</dbReference>
<dbReference type="Proteomes" id="UP001209168">
    <property type="component" value="Unassembled WGS sequence"/>
</dbReference>
<dbReference type="RefSeq" id="WP_118200573.1">
    <property type="nucleotide sequence ID" value="NZ_JAPDVH010000001.1"/>
</dbReference>
<protein>
    <submittedName>
        <fullName evidence="1">Uncharacterized protein</fullName>
    </submittedName>
</protein>
<name>A0A3R6H7D7_9BACT</name>